<evidence type="ECO:0000256" key="2">
    <source>
        <dbReference type="ARBA" id="ARBA00022630"/>
    </source>
</evidence>
<dbReference type="Pfam" id="PF00743">
    <property type="entry name" value="FMO-like"/>
    <property type="match status" value="1"/>
</dbReference>
<name>A0A9P6GAM1_9PLEO</name>
<evidence type="ECO:0000256" key="4">
    <source>
        <dbReference type="ARBA" id="ARBA00022857"/>
    </source>
</evidence>
<evidence type="ECO:0000256" key="1">
    <source>
        <dbReference type="ARBA" id="ARBA00009183"/>
    </source>
</evidence>
<dbReference type="Gene3D" id="3.50.50.60">
    <property type="entry name" value="FAD/NAD(P)-binding domain"/>
    <property type="match status" value="1"/>
</dbReference>
<keyword evidence="3" id="KW-0274">FAD</keyword>
<protein>
    <submittedName>
        <fullName evidence="7">Pyridine nucleotide-disulfide</fullName>
    </submittedName>
</protein>
<dbReference type="InterPro" id="IPR020946">
    <property type="entry name" value="Flavin_mOase-like"/>
</dbReference>
<gene>
    <name evidence="7" type="ORF">PMIN01_10145</name>
</gene>
<dbReference type="PRINTS" id="PR00370">
    <property type="entry name" value="FMOXYGENASE"/>
</dbReference>
<sequence>MAEKSVAIVGAGPAGLIAARKLQALTSFRFTIFEKSTRVGGLWNRESFIHPEMMTNFCRFTATFSDFAWESVDLGRPAPVYPQAWMVEKYLQAYGKLIPDECYEFQTCVTRAEREGEGWRISSIKDGVEKTRYFDYLIVATGYLQHPKELRCEIESSIKTNPLFPVPILHSTKYRTLEQIVPLNESPQDTPHTVLVIGGSHSGADIASLIAHQASDARWSPNGNKAFRGVKVVHIGMNVLLPIPGMVWDKTATHVSMHPLEFTLCERSTREPEPLTFAFAPASIQENQILLFYYKEIIEGGVGDLDFMETLPANVALGDRYYQCIQDGRIQLIPGAVKRLERGKDSDSITARVKGKDGKDVVVDNINAVINATGFNSGGGLSFLADDVKEQLEFDPANTRLPAVLNASYMAQNPQASSLALLGFVPVNWGIIEMQMRAVVNRWTGRPFDEDPAHVSALGDHMRYIQAAIRDERRKQEVPQFLFGDYLGLLEQAARELRMEQIHGDDGAFTGFFCSSRFLGPGEPKTEALKTMRAIRRLRAVIDRRNPLVAYVAFTGLLGRWRCASQTESVGAGAETVVEVEAHPRYPTAPGYDLEYVVVLRDGAGREKTTLVARYTEVTYEITLWAVDARKSALEAGPLMFKVPIDRDSNGELTGPFGTVIYHVDFRGSRLDGFSVTMGKGLATEQTFVFERPSGLVVAEAALVGLDGKGSLAAEKLDVRSGGNGDGAENGPLPSAP</sequence>
<evidence type="ECO:0000256" key="3">
    <source>
        <dbReference type="ARBA" id="ARBA00022827"/>
    </source>
</evidence>
<proteinExistence type="inferred from homology"/>
<dbReference type="InterPro" id="IPR036188">
    <property type="entry name" value="FAD/NAD-bd_sf"/>
</dbReference>
<evidence type="ECO:0000256" key="5">
    <source>
        <dbReference type="ARBA" id="ARBA00023002"/>
    </source>
</evidence>
<dbReference type="AlphaFoldDB" id="A0A9P6GAM1"/>
<accession>A0A9P6GAM1</accession>
<dbReference type="GO" id="GO:0050661">
    <property type="term" value="F:NADP binding"/>
    <property type="evidence" value="ECO:0007669"/>
    <property type="project" value="InterPro"/>
</dbReference>
<dbReference type="EMBL" id="WJXW01000011">
    <property type="protein sequence ID" value="KAF9732216.1"/>
    <property type="molecule type" value="Genomic_DNA"/>
</dbReference>
<keyword evidence="5" id="KW-0560">Oxidoreductase</keyword>
<dbReference type="GO" id="GO:0050660">
    <property type="term" value="F:flavin adenine dinucleotide binding"/>
    <property type="evidence" value="ECO:0007669"/>
    <property type="project" value="InterPro"/>
</dbReference>
<keyword evidence="4" id="KW-0521">NADP</keyword>
<dbReference type="PANTHER" id="PTHR23023">
    <property type="entry name" value="DIMETHYLANILINE MONOOXYGENASE"/>
    <property type="match status" value="1"/>
</dbReference>
<comment type="similarity">
    <text evidence="1">Belongs to the FMO family.</text>
</comment>
<evidence type="ECO:0000256" key="6">
    <source>
        <dbReference type="SAM" id="MobiDB-lite"/>
    </source>
</evidence>
<feature type="region of interest" description="Disordered" evidence="6">
    <location>
        <begin position="717"/>
        <end position="737"/>
    </location>
</feature>
<dbReference type="Proteomes" id="UP000756921">
    <property type="component" value="Unassembled WGS sequence"/>
</dbReference>
<keyword evidence="2" id="KW-0285">Flavoprotein</keyword>
<dbReference type="InterPro" id="IPR050346">
    <property type="entry name" value="FMO-like"/>
</dbReference>
<dbReference type="SUPFAM" id="SSF51905">
    <property type="entry name" value="FAD/NAD(P)-binding domain"/>
    <property type="match status" value="1"/>
</dbReference>
<dbReference type="GO" id="GO:0004499">
    <property type="term" value="F:N,N-dimethylaniline monooxygenase activity"/>
    <property type="evidence" value="ECO:0007669"/>
    <property type="project" value="InterPro"/>
</dbReference>
<comment type="caution">
    <text evidence="7">The sequence shown here is derived from an EMBL/GenBank/DDBJ whole genome shotgun (WGS) entry which is preliminary data.</text>
</comment>
<dbReference type="OrthoDB" id="66881at2759"/>
<evidence type="ECO:0000313" key="7">
    <source>
        <dbReference type="EMBL" id="KAF9732216.1"/>
    </source>
</evidence>
<keyword evidence="8" id="KW-1185">Reference proteome</keyword>
<evidence type="ECO:0000313" key="8">
    <source>
        <dbReference type="Proteomes" id="UP000756921"/>
    </source>
</evidence>
<organism evidence="7 8">
    <name type="scientific">Paraphaeosphaeria minitans</name>
    <dbReference type="NCBI Taxonomy" id="565426"/>
    <lineage>
        <taxon>Eukaryota</taxon>
        <taxon>Fungi</taxon>
        <taxon>Dikarya</taxon>
        <taxon>Ascomycota</taxon>
        <taxon>Pezizomycotina</taxon>
        <taxon>Dothideomycetes</taxon>
        <taxon>Pleosporomycetidae</taxon>
        <taxon>Pleosporales</taxon>
        <taxon>Massarineae</taxon>
        <taxon>Didymosphaeriaceae</taxon>
        <taxon>Paraphaeosphaeria</taxon>
    </lineage>
</organism>
<reference evidence="7" key="1">
    <citation type="journal article" date="2020" name="Mol. Plant Microbe Interact.">
        <title>Genome Sequence of the Biocontrol Agent Coniothyrium minitans strain Conio (IMI 134523).</title>
        <authorList>
            <person name="Patel D."/>
            <person name="Shittu T.A."/>
            <person name="Baroncelli R."/>
            <person name="Muthumeenakshi S."/>
            <person name="Osborne T.H."/>
            <person name="Janganan T.K."/>
            <person name="Sreenivasaprasad S."/>
        </authorList>
    </citation>
    <scope>NUCLEOTIDE SEQUENCE</scope>
    <source>
        <strain evidence="7">Conio</strain>
    </source>
</reference>
<dbReference type="InterPro" id="IPR000960">
    <property type="entry name" value="Flavin_mOase"/>
</dbReference>